<dbReference type="NCBIfam" id="TIGR00099">
    <property type="entry name" value="Cof-subfamily"/>
    <property type="match status" value="1"/>
</dbReference>
<sequence length="260" mass="29665">MLKSKRILFFDIDGTLLDERKQLPPSAKEALRCLQEAGHELVLASGRSPFMIARLAEELRIDSYVGFNGQYVVLRGKRVYTNPFRTEDLHDLSKFAARLGHPLVYLNESRMHSSVPYHPYVDECIGSLQHKHPEYEPRFYERTEIYQTMLFCAEREERQYEEVFPGLRFVRWHPRSVDVLPSGGSKANGIAQLIGRLGFDPEQAYAFGDNLNDVEMFRYVGHSVAMGNAPDAVKRLARYVTTDVGRDGIANGLRLVGLLN</sequence>
<evidence type="ECO:0008006" key="3">
    <source>
        <dbReference type="Google" id="ProtNLM"/>
    </source>
</evidence>
<dbReference type="GO" id="GO:0005829">
    <property type="term" value="C:cytosol"/>
    <property type="evidence" value="ECO:0007669"/>
    <property type="project" value="TreeGrafter"/>
</dbReference>
<dbReference type="NCBIfam" id="TIGR01484">
    <property type="entry name" value="HAD-SF-IIB"/>
    <property type="match status" value="1"/>
</dbReference>
<dbReference type="Gene3D" id="3.30.1240.10">
    <property type="match status" value="1"/>
</dbReference>
<dbReference type="EMBL" id="QRDZ01000065">
    <property type="protein sequence ID" value="RED51702.1"/>
    <property type="molecule type" value="Genomic_DNA"/>
</dbReference>
<dbReference type="SUPFAM" id="SSF56784">
    <property type="entry name" value="HAD-like"/>
    <property type="match status" value="1"/>
</dbReference>
<accession>A0A3D9HQE3</accession>
<organism evidence="1 2">
    <name type="scientific">Cohnella phaseoli</name>
    <dbReference type="NCBI Taxonomy" id="456490"/>
    <lineage>
        <taxon>Bacteria</taxon>
        <taxon>Bacillati</taxon>
        <taxon>Bacillota</taxon>
        <taxon>Bacilli</taxon>
        <taxon>Bacillales</taxon>
        <taxon>Paenibacillaceae</taxon>
        <taxon>Cohnella</taxon>
    </lineage>
</organism>
<reference evidence="1 2" key="1">
    <citation type="submission" date="2018-07" db="EMBL/GenBank/DDBJ databases">
        <title>Genomic Encyclopedia of Type Strains, Phase III (KMG-III): the genomes of soil and plant-associated and newly described type strains.</title>
        <authorList>
            <person name="Whitman W."/>
        </authorList>
    </citation>
    <scope>NUCLEOTIDE SEQUENCE [LARGE SCALE GENOMIC DNA]</scope>
    <source>
        <strain evidence="1 2">CECT 7287</strain>
    </source>
</reference>
<comment type="caution">
    <text evidence="1">The sequence shown here is derived from an EMBL/GenBank/DDBJ whole genome shotgun (WGS) entry which is preliminary data.</text>
</comment>
<protein>
    <recommendedName>
        <fullName evidence="3">Cof subfamily protein (Haloacid dehalogenase superfamily)/HAD superfamily hydrolase (TIGR01484 family)</fullName>
    </recommendedName>
</protein>
<dbReference type="SFLD" id="SFLDS00003">
    <property type="entry name" value="Haloacid_Dehalogenase"/>
    <property type="match status" value="1"/>
</dbReference>
<dbReference type="InterPro" id="IPR000150">
    <property type="entry name" value="Cof"/>
</dbReference>
<dbReference type="InterPro" id="IPR036412">
    <property type="entry name" value="HAD-like_sf"/>
</dbReference>
<dbReference type="RefSeq" id="WP_116065937.1">
    <property type="nucleotide sequence ID" value="NZ_QRDZ01000065.1"/>
</dbReference>
<dbReference type="PROSITE" id="PS01229">
    <property type="entry name" value="COF_2"/>
    <property type="match status" value="1"/>
</dbReference>
<dbReference type="PANTHER" id="PTHR10000">
    <property type="entry name" value="PHOSPHOSERINE PHOSPHATASE"/>
    <property type="match status" value="1"/>
</dbReference>
<dbReference type="GO" id="GO:0016791">
    <property type="term" value="F:phosphatase activity"/>
    <property type="evidence" value="ECO:0007669"/>
    <property type="project" value="TreeGrafter"/>
</dbReference>
<keyword evidence="2" id="KW-1185">Reference proteome</keyword>
<dbReference type="PANTHER" id="PTHR10000:SF25">
    <property type="entry name" value="PHOSPHATASE YKRA-RELATED"/>
    <property type="match status" value="1"/>
</dbReference>
<proteinExistence type="predicted"/>
<evidence type="ECO:0000313" key="1">
    <source>
        <dbReference type="EMBL" id="RED51702.1"/>
    </source>
</evidence>
<name>A0A3D9HQE3_9BACL</name>
<dbReference type="Gene3D" id="3.40.50.1000">
    <property type="entry name" value="HAD superfamily/HAD-like"/>
    <property type="match status" value="1"/>
</dbReference>
<dbReference type="GO" id="GO:0000287">
    <property type="term" value="F:magnesium ion binding"/>
    <property type="evidence" value="ECO:0007669"/>
    <property type="project" value="TreeGrafter"/>
</dbReference>
<gene>
    <name evidence="1" type="ORF">DFP98_1657</name>
</gene>
<dbReference type="OrthoDB" id="9810101at2"/>
<dbReference type="CDD" id="cd07517">
    <property type="entry name" value="HAD_HPP"/>
    <property type="match status" value="1"/>
</dbReference>
<dbReference type="Proteomes" id="UP000256977">
    <property type="component" value="Unassembled WGS sequence"/>
</dbReference>
<dbReference type="SFLD" id="SFLDG01144">
    <property type="entry name" value="C2.B.4:_PGP_Like"/>
    <property type="match status" value="1"/>
</dbReference>
<dbReference type="InterPro" id="IPR006379">
    <property type="entry name" value="HAD-SF_hydro_IIB"/>
</dbReference>
<evidence type="ECO:0000313" key="2">
    <source>
        <dbReference type="Proteomes" id="UP000256977"/>
    </source>
</evidence>
<dbReference type="SFLD" id="SFLDG01140">
    <property type="entry name" value="C2.B:_Phosphomannomutase_and_P"/>
    <property type="match status" value="1"/>
</dbReference>
<dbReference type="AlphaFoldDB" id="A0A3D9HQE3"/>
<dbReference type="InterPro" id="IPR023214">
    <property type="entry name" value="HAD_sf"/>
</dbReference>
<dbReference type="Pfam" id="PF08282">
    <property type="entry name" value="Hydrolase_3"/>
    <property type="match status" value="1"/>
</dbReference>